<name>A0A5B2VFB8_9HYPH</name>
<feature type="domain" description="Methyl-accepting transducer" evidence="5">
    <location>
        <begin position="291"/>
        <end position="520"/>
    </location>
</feature>
<dbReference type="PANTHER" id="PTHR32089:SF112">
    <property type="entry name" value="LYSOZYME-LIKE PROTEIN-RELATED"/>
    <property type="match status" value="1"/>
</dbReference>
<dbReference type="Gene3D" id="1.10.8.500">
    <property type="entry name" value="HAMP domain in histidine kinase"/>
    <property type="match status" value="1"/>
</dbReference>
<evidence type="ECO:0000256" key="2">
    <source>
        <dbReference type="ARBA" id="ARBA00029447"/>
    </source>
</evidence>
<dbReference type="InterPro" id="IPR003660">
    <property type="entry name" value="HAMP_dom"/>
</dbReference>
<dbReference type="RefSeq" id="WP_149817483.1">
    <property type="nucleotide sequence ID" value="NZ_VUOA01000019.1"/>
</dbReference>
<evidence type="ECO:0000313" key="7">
    <source>
        <dbReference type="EMBL" id="KAA2237565.1"/>
    </source>
</evidence>
<dbReference type="EMBL" id="VUOA01000019">
    <property type="protein sequence ID" value="KAA2237565.1"/>
    <property type="molecule type" value="Genomic_DNA"/>
</dbReference>
<accession>A0A5B2VFB8</accession>
<evidence type="ECO:0000313" key="8">
    <source>
        <dbReference type="Proteomes" id="UP000323142"/>
    </source>
</evidence>
<gene>
    <name evidence="7" type="ORF">F0L46_11315</name>
</gene>
<dbReference type="SMART" id="SM00304">
    <property type="entry name" value="HAMP"/>
    <property type="match status" value="1"/>
</dbReference>
<dbReference type="Pfam" id="PF00015">
    <property type="entry name" value="MCPsignal"/>
    <property type="match status" value="1"/>
</dbReference>
<comment type="caution">
    <text evidence="7">The sequence shown here is derived from an EMBL/GenBank/DDBJ whole genome shotgun (WGS) entry which is preliminary data.</text>
</comment>
<keyword evidence="1 3" id="KW-0807">Transducer</keyword>
<feature type="transmembrane region" description="Helical" evidence="4">
    <location>
        <begin position="6"/>
        <end position="30"/>
    </location>
</feature>
<keyword evidence="4" id="KW-0472">Membrane</keyword>
<dbReference type="PROSITE" id="PS50111">
    <property type="entry name" value="CHEMOTAXIS_TRANSDUC_2"/>
    <property type="match status" value="1"/>
</dbReference>
<dbReference type="OrthoDB" id="3289104at2"/>
<protein>
    <submittedName>
        <fullName evidence="7">Methyl-accepting chemotaxis protein</fullName>
    </submittedName>
</protein>
<keyword evidence="8" id="KW-1185">Reference proteome</keyword>
<dbReference type="Gene3D" id="1.10.287.950">
    <property type="entry name" value="Methyl-accepting chemotaxis protein"/>
    <property type="match status" value="1"/>
</dbReference>
<dbReference type="CDD" id="cd06225">
    <property type="entry name" value="HAMP"/>
    <property type="match status" value="1"/>
</dbReference>
<feature type="transmembrane region" description="Helical" evidence="4">
    <location>
        <begin position="175"/>
        <end position="198"/>
    </location>
</feature>
<dbReference type="PROSITE" id="PS50885">
    <property type="entry name" value="HAMP"/>
    <property type="match status" value="1"/>
</dbReference>
<organism evidence="7 8">
    <name type="scientific">Salinarimonas soli</name>
    <dbReference type="NCBI Taxonomy" id="1638099"/>
    <lineage>
        <taxon>Bacteria</taxon>
        <taxon>Pseudomonadati</taxon>
        <taxon>Pseudomonadota</taxon>
        <taxon>Alphaproteobacteria</taxon>
        <taxon>Hyphomicrobiales</taxon>
        <taxon>Salinarimonadaceae</taxon>
        <taxon>Salinarimonas</taxon>
    </lineage>
</organism>
<proteinExistence type="inferred from homology"/>
<dbReference type="SMART" id="SM00283">
    <property type="entry name" value="MA"/>
    <property type="match status" value="1"/>
</dbReference>
<dbReference type="SUPFAM" id="SSF58104">
    <property type="entry name" value="Methyl-accepting chemotaxis protein (MCP) signaling domain"/>
    <property type="match status" value="1"/>
</dbReference>
<feature type="domain" description="HAMP" evidence="6">
    <location>
        <begin position="198"/>
        <end position="251"/>
    </location>
</feature>
<reference evidence="7 8" key="1">
    <citation type="submission" date="2019-09" db="EMBL/GenBank/DDBJ databases">
        <title>Salinarimonas rosea gen. nov., sp. nov., a new member of the a-2 subgroup of the Proteobacteria.</title>
        <authorList>
            <person name="Liu J."/>
        </authorList>
    </citation>
    <scope>NUCLEOTIDE SEQUENCE [LARGE SCALE GENOMIC DNA]</scope>
    <source>
        <strain evidence="7 8">BN140002</strain>
    </source>
</reference>
<reference evidence="7 8" key="2">
    <citation type="submission" date="2019-09" db="EMBL/GenBank/DDBJ databases">
        <authorList>
            <person name="Jin C."/>
        </authorList>
    </citation>
    <scope>NUCLEOTIDE SEQUENCE [LARGE SCALE GENOMIC DNA]</scope>
    <source>
        <strain evidence="7 8">BN140002</strain>
    </source>
</reference>
<evidence type="ECO:0000256" key="1">
    <source>
        <dbReference type="ARBA" id="ARBA00023224"/>
    </source>
</evidence>
<dbReference type="GO" id="GO:0016020">
    <property type="term" value="C:membrane"/>
    <property type="evidence" value="ECO:0007669"/>
    <property type="project" value="InterPro"/>
</dbReference>
<dbReference type="AlphaFoldDB" id="A0A5B2VFB8"/>
<dbReference type="PANTHER" id="PTHR32089">
    <property type="entry name" value="METHYL-ACCEPTING CHEMOTAXIS PROTEIN MCPB"/>
    <property type="match status" value="1"/>
</dbReference>
<evidence type="ECO:0000256" key="4">
    <source>
        <dbReference type="SAM" id="Phobius"/>
    </source>
</evidence>
<keyword evidence="4" id="KW-1133">Transmembrane helix</keyword>
<comment type="similarity">
    <text evidence="2">Belongs to the methyl-accepting chemotaxis (MCP) protein family.</text>
</comment>
<evidence type="ECO:0000259" key="6">
    <source>
        <dbReference type="PROSITE" id="PS50885"/>
    </source>
</evidence>
<evidence type="ECO:0000256" key="3">
    <source>
        <dbReference type="PROSITE-ProRule" id="PRU00284"/>
    </source>
</evidence>
<dbReference type="GO" id="GO:0007165">
    <property type="term" value="P:signal transduction"/>
    <property type="evidence" value="ECO:0007669"/>
    <property type="project" value="UniProtKB-KW"/>
</dbReference>
<sequence length="548" mass="57193">MWKHRSLRWSITLAINAVVAAAIASAVMIYGSNERRKATEGLAEKIAATMAPIRDGAAQALHMSDPSTAEYLATALRTDADFVGAVILGPDLFVRLRVGRNDAVEDELHLDTVQGWLGGGVKEVLGAGDLRLVAGPASLTEVVALRPPVARQRVVGYLVAHYSTERLSARTRDSITAALALGGGFLLLLNGVLALLLWRFTTPMVDLSRATQALADGRLDLDVPHARRRDEIGAIARAIAVFQAAMVDRMRLQEASDAEQRSKTEREARVARMIAEFRLETERLVDGVGRESDSLEAAARSLAEAIGTSRHLTGAAVEEIAAARAQVENVAGAAEDMARVVGDIERQIGEARRIVGEASETNAATGGLVHDLALKADTIGEVVTLIRSIAEQTNLLALNATIEAARAGEAGKGFAVVASEVKALAGQTAAATHRIAEQIAAIQAGATSAAASITAFSTSIGAIESVTAQVASAVARQTGAMDQISGDAAVTSGWMGAVSRHIGELVASMESTERASGTVDAAARSLTRGGGELRGSIGRFLQGVTAAR</sequence>
<dbReference type="Pfam" id="PF00672">
    <property type="entry name" value="HAMP"/>
    <property type="match status" value="1"/>
</dbReference>
<keyword evidence="4" id="KW-0812">Transmembrane</keyword>
<evidence type="ECO:0000259" key="5">
    <source>
        <dbReference type="PROSITE" id="PS50111"/>
    </source>
</evidence>
<dbReference type="Proteomes" id="UP000323142">
    <property type="component" value="Unassembled WGS sequence"/>
</dbReference>
<dbReference type="InterPro" id="IPR004089">
    <property type="entry name" value="MCPsignal_dom"/>
</dbReference>